<evidence type="ECO:0000313" key="1">
    <source>
        <dbReference type="EMBL" id="KKL93432.1"/>
    </source>
</evidence>
<comment type="caution">
    <text evidence="1">The sequence shown here is derived from an EMBL/GenBank/DDBJ whole genome shotgun (WGS) entry which is preliminary data.</text>
</comment>
<reference evidence="1" key="1">
    <citation type="journal article" date="2015" name="Nature">
        <title>Complex archaea that bridge the gap between prokaryotes and eukaryotes.</title>
        <authorList>
            <person name="Spang A."/>
            <person name="Saw J.H."/>
            <person name="Jorgensen S.L."/>
            <person name="Zaremba-Niedzwiedzka K."/>
            <person name="Martijn J."/>
            <person name="Lind A.E."/>
            <person name="van Eijk R."/>
            <person name="Schleper C."/>
            <person name="Guy L."/>
            <person name="Ettema T.J."/>
        </authorList>
    </citation>
    <scope>NUCLEOTIDE SEQUENCE</scope>
</reference>
<name>A0A0F9J2P6_9ZZZZ</name>
<accession>A0A0F9J2P6</accession>
<gene>
    <name evidence="1" type="ORF">LCGC14_1874700</name>
</gene>
<protein>
    <submittedName>
        <fullName evidence="1">Uncharacterized protein</fullName>
    </submittedName>
</protein>
<proteinExistence type="predicted"/>
<organism evidence="1">
    <name type="scientific">marine sediment metagenome</name>
    <dbReference type="NCBI Taxonomy" id="412755"/>
    <lineage>
        <taxon>unclassified sequences</taxon>
        <taxon>metagenomes</taxon>
        <taxon>ecological metagenomes</taxon>
    </lineage>
</organism>
<dbReference type="EMBL" id="LAZR01019188">
    <property type="protein sequence ID" value="KKL93432.1"/>
    <property type="molecule type" value="Genomic_DNA"/>
</dbReference>
<dbReference type="AlphaFoldDB" id="A0A0F9J2P6"/>
<sequence length="78" mass="9185">MKIYCRRFKQYGSFGFKHFFIGGLHIFAFRLGWGMVQINIGKPDENSEFMRDVRRGLEDIKAGRMVPLSEVKKELEVK</sequence>